<comment type="similarity">
    <text evidence="2">Belongs to the peptidase S54 family.</text>
</comment>
<feature type="transmembrane region" description="Helical" evidence="7">
    <location>
        <begin position="223"/>
        <end position="243"/>
    </location>
</feature>
<dbReference type="EMBL" id="CP049742">
    <property type="protein sequence ID" value="QPC46875.1"/>
    <property type="molecule type" value="Genomic_DNA"/>
</dbReference>
<dbReference type="RefSeq" id="WP_239674413.1">
    <property type="nucleotide sequence ID" value="NZ_CP049742.1"/>
</dbReference>
<dbReference type="AlphaFoldDB" id="A0A7S8CBE3"/>
<evidence type="ECO:0000313" key="10">
    <source>
        <dbReference type="Proteomes" id="UP000593626"/>
    </source>
</evidence>
<organism evidence="9 10">
    <name type="scientific">Mangrovibacillus cuniculi</name>
    <dbReference type="NCBI Taxonomy" id="2593652"/>
    <lineage>
        <taxon>Bacteria</taxon>
        <taxon>Bacillati</taxon>
        <taxon>Bacillota</taxon>
        <taxon>Bacilli</taxon>
        <taxon>Bacillales</taxon>
        <taxon>Bacillaceae</taxon>
        <taxon>Mangrovibacillus</taxon>
    </lineage>
</organism>
<evidence type="ECO:0000256" key="1">
    <source>
        <dbReference type="ARBA" id="ARBA00004141"/>
    </source>
</evidence>
<keyword evidence="5 7" id="KW-1133">Transmembrane helix</keyword>
<keyword evidence="3 7" id="KW-0812">Transmembrane</keyword>
<accession>A0A7S8CBE3</accession>
<dbReference type="InterPro" id="IPR035952">
    <property type="entry name" value="Rhomboid-like_sf"/>
</dbReference>
<evidence type="ECO:0000313" key="9">
    <source>
        <dbReference type="EMBL" id="QPC46875.1"/>
    </source>
</evidence>
<feature type="transmembrane region" description="Helical" evidence="7">
    <location>
        <begin position="355"/>
        <end position="377"/>
    </location>
</feature>
<dbReference type="Proteomes" id="UP000593626">
    <property type="component" value="Chromosome"/>
</dbReference>
<feature type="transmembrane region" description="Helical" evidence="7">
    <location>
        <begin position="279"/>
        <end position="297"/>
    </location>
</feature>
<keyword evidence="6 7" id="KW-0472">Membrane</keyword>
<feature type="transmembrane region" description="Helical" evidence="7">
    <location>
        <begin position="255"/>
        <end position="273"/>
    </location>
</feature>
<comment type="subcellular location">
    <subcellularLocation>
        <location evidence="1">Membrane</location>
        <topology evidence="1">Multi-pass membrane protein</topology>
    </subcellularLocation>
</comment>
<dbReference type="GO" id="GO:0004252">
    <property type="term" value="F:serine-type endopeptidase activity"/>
    <property type="evidence" value="ECO:0007669"/>
    <property type="project" value="InterPro"/>
</dbReference>
<dbReference type="Gene3D" id="1.20.1540.10">
    <property type="entry name" value="Rhomboid-like"/>
    <property type="match status" value="1"/>
</dbReference>
<evidence type="ECO:0000259" key="8">
    <source>
        <dbReference type="Pfam" id="PF01694"/>
    </source>
</evidence>
<proteinExistence type="inferred from homology"/>
<feature type="transmembrane region" description="Helical" evidence="7">
    <location>
        <begin position="172"/>
        <end position="188"/>
    </location>
</feature>
<dbReference type="SUPFAM" id="SSF144091">
    <property type="entry name" value="Rhomboid-like"/>
    <property type="match status" value="1"/>
</dbReference>
<evidence type="ECO:0000256" key="7">
    <source>
        <dbReference type="SAM" id="Phobius"/>
    </source>
</evidence>
<evidence type="ECO:0000256" key="5">
    <source>
        <dbReference type="ARBA" id="ARBA00022989"/>
    </source>
</evidence>
<gene>
    <name evidence="9" type="ORF">G8O30_07825</name>
</gene>
<name>A0A7S8CBE3_9BACI</name>
<protein>
    <submittedName>
        <fullName evidence="9">Rhomboid family intramembrane serine protease</fullName>
    </submittedName>
</protein>
<keyword evidence="4" id="KW-0378">Hydrolase</keyword>
<dbReference type="PANTHER" id="PTHR43731">
    <property type="entry name" value="RHOMBOID PROTEASE"/>
    <property type="match status" value="1"/>
</dbReference>
<dbReference type="Pfam" id="PF01694">
    <property type="entry name" value="Rhomboid"/>
    <property type="match status" value="1"/>
</dbReference>
<keyword evidence="9" id="KW-0645">Protease</keyword>
<feature type="transmembrane region" description="Helical" evidence="7">
    <location>
        <begin position="309"/>
        <end position="328"/>
    </location>
</feature>
<dbReference type="KEGG" id="mcui:G8O30_07825"/>
<evidence type="ECO:0000256" key="3">
    <source>
        <dbReference type="ARBA" id="ARBA00022692"/>
    </source>
</evidence>
<dbReference type="GO" id="GO:0016020">
    <property type="term" value="C:membrane"/>
    <property type="evidence" value="ECO:0007669"/>
    <property type="project" value="UniProtKB-SubCell"/>
</dbReference>
<feature type="domain" description="Peptidase S54 rhomboid" evidence="8">
    <location>
        <begin position="214"/>
        <end position="345"/>
    </location>
</feature>
<sequence length="380" mass="43379">MGFREDYVMWRVVYQLLHQKNTSLVTISQDQREVWLEEHSNKIPTYYRLISTDINWSNELKRNLVRGIQIIDKILAKRLRKQANVEMMYFSPYEPVDDGFDWEKERIYKKTSIQTTLWTKNDTELLWNRFFPNTALQISDEYDEVDVQTIKLAALQYGQKEIAQTFQRTKPFVSYVLLAMQIFMFLVLERSGGSTNIPTLIQYGVKVDEMMIQGEWWRLVTPVFLHIGFLHLVMNSLGLYFIGTLVEQIFGKWRFLFIYLLAGVGGTAASFAFTDGISAGASGAIFGLFGALLYFGLAKPRLFFRTMGMNVLLVIAINIAIGFTLPGIDNAGHLGGLLAGFLASGTVKIPNKKGLLLPMLFTISYVFVLFLFLIIGVSME</sequence>
<evidence type="ECO:0000256" key="2">
    <source>
        <dbReference type="ARBA" id="ARBA00009045"/>
    </source>
</evidence>
<dbReference type="InterPro" id="IPR050925">
    <property type="entry name" value="Rhomboid_protease_S54"/>
</dbReference>
<keyword evidence="10" id="KW-1185">Reference proteome</keyword>
<dbReference type="InterPro" id="IPR022764">
    <property type="entry name" value="Peptidase_S54_rhomboid_dom"/>
</dbReference>
<dbReference type="PANTHER" id="PTHR43731:SF14">
    <property type="entry name" value="PRESENILIN-ASSOCIATED RHOMBOID-LIKE PROTEIN, MITOCHONDRIAL"/>
    <property type="match status" value="1"/>
</dbReference>
<evidence type="ECO:0000256" key="4">
    <source>
        <dbReference type="ARBA" id="ARBA00022801"/>
    </source>
</evidence>
<evidence type="ECO:0000256" key="6">
    <source>
        <dbReference type="ARBA" id="ARBA00023136"/>
    </source>
</evidence>
<dbReference type="GO" id="GO:0006508">
    <property type="term" value="P:proteolysis"/>
    <property type="evidence" value="ECO:0007669"/>
    <property type="project" value="UniProtKB-KW"/>
</dbReference>
<reference evidence="9 10" key="1">
    <citation type="submission" date="2019-07" db="EMBL/GenBank/DDBJ databases">
        <title>Genome sequence of 2 isolates from Red Sea Mangroves.</title>
        <authorList>
            <person name="Sefrji F."/>
            <person name="Michoud G."/>
            <person name="Merlino G."/>
            <person name="Daffonchio D."/>
        </authorList>
    </citation>
    <scope>NUCLEOTIDE SEQUENCE [LARGE SCALE GENOMIC DNA]</scope>
    <source>
        <strain evidence="9 10">R1DC41</strain>
    </source>
</reference>